<evidence type="ECO:0000313" key="2">
    <source>
        <dbReference type="Proteomes" id="UP000192521"/>
    </source>
</evidence>
<dbReference type="EMBL" id="MWPR01000007">
    <property type="protein sequence ID" value="ORJ51191.1"/>
    <property type="molecule type" value="Genomic_DNA"/>
</dbReference>
<accession>A0ABX3UI53</accession>
<keyword evidence="2" id="KW-1185">Reference proteome</keyword>
<name>A0ABX3UI53_KLUIN</name>
<gene>
    <name evidence="1" type="ORF">B2M27_07035</name>
</gene>
<organism evidence="1 2">
    <name type="scientific">Kluyvera intermedia</name>
    <name type="common">Enterobacter intermedius</name>
    <dbReference type="NCBI Taxonomy" id="61648"/>
    <lineage>
        <taxon>Bacteria</taxon>
        <taxon>Pseudomonadati</taxon>
        <taxon>Pseudomonadota</taxon>
        <taxon>Gammaproteobacteria</taxon>
        <taxon>Enterobacterales</taxon>
        <taxon>Enterobacteriaceae</taxon>
        <taxon>Kluyvera</taxon>
    </lineage>
</organism>
<reference evidence="1 2" key="1">
    <citation type="submission" date="2017-02" db="EMBL/GenBank/DDBJ databases">
        <title>Draft genome sequence of a Kluyvera intermedia isolate from a patient with a pancreatic abscess.</title>
        <authorList>
            <person name="Thele R."/>
        </authorList>
    </citation>
    <scope>NUCLEOTIDE SEQUENCE [LARGE SCALE GENOMIC DNA]</scope>
    <source>
        <strain evidence="1 2">FOSA7093</strain>
    </source>
</reference>
<protein>
    <recommendedName>
        <fullName evidence="3">Lipoprotein</fullName>
    </recommendedName>
</protein>
<evidence type="ECO:0000313" key="1">
    <source>
        <dbReference type="EMBL" id="ORJ51191.1"/>
    </source>
</evidence>
<evidence type="ECO:0008006" key="3">
    <source>
        <dbReference type="Google" id="ProtNLM"/>
    </source>
</evidence>
<proteinExistence type="predicted"/>
<dbReference type="RefSeq" id="WP_085005731.1">
    <property type="nucleotide sequence ID" value="NZ_MWPR01000007.1"/>
</dbReference>
<dbReference type="PROSITE" id="PS51257">
    <property type="entry name" value="PROKAR_LIPOPROTEIN"/>
    <property type="match status" value="1"/>
</dbReference>
<dbReference type="Proteomes" id="UP000192521">
    <property type="component" value="Unassembled WGS sequence"/>
</dbReference>
<sequence length="136" mass="14667">MKNALLLFFVISLVGCSTESVNPNYAKEVSPKASYGKKENRVPVTIVRDKGFVASGCAITAFIDGNPVAELNTSEKVTAYVNPGEVIVGAGFIGKGLCSGAPKKEREFIVRENNPRFLRVFIDQSGNVDILPMTLN</sequence>
<comment type="caution">
    <text evidence="1">The sequence shown here is derived from an EMBL/GenBank/DDBJ whole genome shotgun (WGS) entry which is preliminary data.</text>
</comment>